<evidence type="ECO:0000256" key="1">
    <source>
        <dbReference type="ARBA" id="ARBA00022468"/>
    </source>
</evidence>
<reference evidence="4 5" key="1">
    <citation type="submission" date="2012-04" db="EMBL/GenBank/DDBJ databases">
        <title>The Genome Sequence of Saprolegnia declina VS20.</title>
        <authorList>
            <consortium name="The Broad Institute Genome Sequencing Platform"/>
            <person name="Russ C."/>
            <person name="Nusbaum C."/>
            <person name="Tyler B."/>
            <person name="van West P."/>
            <person name="Dieguez-Uribeondo J."/>
            <person name="de Bruijn I."/>
            <person name="Tripathy S."/>
            <person name="Jiang R."/>
            <person name="Young S.K."/>
            <person name="Zeng Q."/>
            <person name="Gargeya S."/>
            <person name="Fitzgerald M."/>
            <person name="Haas B."/>
            <person name="Abouelleil A."/>
            <person name="Alvarado L."/>
            <person name="Arachchi H.M."/>
            <person name="Berlin A."/>
            <person name="Chapman S.B."/>
            <person name="Goldberg J."/>
            <person name="Griggs A."/>
            <person name="Gujja S."/>
            <person name="Hansen M."/>
            <person name="Howarth C."/>
            <person name="Imamovic A."/>
            <person name="Larimer J."/>
            <person name="McCowen C."/>
            <person name="Montmayeur A."/>
            <person name="Murphy C."/>
            <person name="Neiman D."/>
            <person name="Pearson M."/>
            <person name="Priest M."/>
            <person name="Roberts A."/>
            <person name="Saif S."/>
            <person name="Shea T."/>
            <person name="Sisk P."/>
            <person name="Sykes S."/>
            <person name="Wortman J."/>
            <person name="Nusbaum C."/>
            <person name="Birren B."/>
        </authorList>
    </citation>
    <scope>NUCLEOTIDE SEQUENCE [LARGE SCALE GENOMIC DNA]</scope>
    <source>
        <strain evidence="4 5">VS20</strain>
    </source>
</reference>
<dbReference type="STRING" id="1156394.T0R5W6"/>
<dbReference type="InterPro" id="IPR001611">
    <property type="entry name" value="Leu-rich_rpt"/>
</dbReference>
<keyword evidence="2" id="KW-0433">Leucine-rich repeat</keyword>
<dbReference type="Proteomes" id="UP000030762">
    <property type="component" value="Unassembled WGS sequence"/>
</dbReference>
<dbReference type="GO" id="GO:0048471">
    <property type="term" value="C:perinuclear region of cytoplasm"/>
    <property type="evidence" value="ECO:0007669"/>
    <property type="project" value="TreeGrafter"/>
</dbReference>
<dbReference type="VEuPathDB" id="FungiDB:SDRG_00070"/>
<dbReference type="OrthoDB" id="120976at2759"/>
<keyword evidence="1" id="KW-0343">GTPase activation</keyword>
<dbReference type="Gene3D" id="3.80.10.10">
    <property type="entry name" value="Ribonuclease Inhibitor"/>
    <property type="match status" value="1"/>
</dbReference>
<keyword evidence="3" id="KW-0677">Repeat</keyword>
<proteinExistence type="predicted"/>
<evidence type="ECO:0000256" key="2">
    <source>
        <dbReference type="ARBA" id="ARBA00022614"/>
    </source>
</evidence>
<dbReference type="RefSeq" id="XP_008603754.1">
    <property type="nucleotide sequence ID" value="XM_008605532.1"/>
</dbReference>
<feature type="non-terminal residue" evidence="4">
    <location>
        <position position="1"/>
    </location>
</feature>
<accession>T0R5W6</accession>
<evidence type="ECO:0008006" key="6">
    <source>
        <dbReference type="Google" id="ProtNLM"/>
    </source>
</evidence>
<protein>
    <recommendedName>
        <fullName evidence="6">F-box domain-containing protein</fullName>
    </recommendedName>
</protein>
<gene>
    <name evidence="4" type="ORF">SDRG_00070</name>
</gene>
<dbReference type="InterPro" id="IPR032675">
    <property type="entry name" value="LRR_dom_sf"/>
</dbReference>
<dbReference type="GO" id="GO:0005829">
    <property type="term" value="C:cytosol"/>
    <property type="evidence" value="ECO:0007669"/>
    <property type="project" value="TreeGrafter"/>
</dbReference>
<dbReference type="SUPFAM" id="SSF52047">
    <property type="entry name" value="RNI-like"/>
    <property type="match status" value="1"/>
</dbReference>
<dbReference type="AlphaFoldDB" id="T0R5W6"/>
<dbReference type="SMART" id="SM00368">
    <property type="entry name" value="LRR_RI"/>
    <property type="match status" value="4"/>
</dbReference>
<evidence type="ECO:0000256" key="3">
    <source>
        <dbReference type="ARBA" id="ARBA00022737"/>
    </source>
</evidence>
<dbReference type="GO" id="GO:0005096">
    <property type="term" value="F:GTPase activator activity"/>
    <property type="evidence" value="ECO:0007669"/>
    <property type="project" value="UniProtKB-KW"/>
</dbReference>
<dbReference type="OMA" id="AMPYHEW"/>
<dbReference type="GO" id="GO:0006913">
    <property type="term" value="P:nucleocytoplasmic transport"/>
    <property type="evidence" value="ECO:0007669"/>
    <property type="project" value="TreeGrafter"/>
</dbReference>
<dbReference type="InterPro" id="IPR027038">
    <property type="entry name" value="RanGap"/>
</dbReference>
<dbReference type="EMBL" id="JH767132">
    <property type="protein sequence ID" value="EQC42331.1"/>
    <property type="molecule type" value="Genomic_DNA"/>
</dbReference>
<evidence type="ECO:0000313" key="5">
    <source>
        <dbReference type="Proteomes" id="UP000030762"/>
    </source>
</evidence>
<name>T0R5W6_SAPDV</name>
<sequence>MKVAHWSTGQRTSQMTNTRQRTAIVPAAVMASSTRARVLPELFQHIALFLPSSLDMASFLTALPSSLRTPALESLFMLHCAVAQSRLYFPKSDPTYPRRVHLWPNLVLPRYIAEAEIAVWIEKVMVLYPVVEVQHVAVPLPYPLLPSTKLAFDYPIYPHELELVLRHWKDRAISILLLISDNGQPHRGMTMDATIDVILRALQSLPALRQLELSWFGASMPLRFPSVLYAMTTSPITKVDFRDCHVEWDQAMVVTLSHWLTTKPLVSLVLPKTSMHVGSLPLLRAALWASRTLRSLYVSQANVVLELLSALFQLPPTLTSLTLKPCRYADLPTLLTALDKSHLTTLQLGFAPAPPLTTTPAIATLLEVTLPSMTRLTKLRLDRIPISPVGSNALAAILPRLVEIVLKDNVLLDMGVLVLVSALPRCKKLQKLRLSKQSCTDTSAMALARLLPLCPELRELDLSENCIQCPGAIALSAVIPCLDDLSLSSNEVGPDGAVALVQAMARHAGTALMTWLLLDFNPLGEEGVLSVVDVVAASAHRFGHIDLRCTVEDPIEIVNCEAAIEAMPYHEWCWWDA</sequence>
<organism evidence="4 5">
    <name type="scientific">Saprolegnia diclina (strain VS20)</name>
    <dbReference type="NCBI Taxonomy" id="1156394"/>
    <lineage>
        <taxon>Eukaryota</taxon>
        <taxon>Sar</taxon>
        <taxon>Stramenopiles</taxon>
        <taxon>Oomycota</taxon>
        <taxon>Saprolegniomycetes</taxon>
        <taxon>Saprolegniales</taxon>
        <taxon>Saprolegniaceae</taxon>
        <taxon>Saprolegnia</taxon>
    </lineage>
</organism>
<keyword evidence="5" id="KW-1185">Reference proteome</keyword>
<dbReference type="InParanoid" id="T0R5W6"/>
<dbReference type="PANTHER" id="PTHR24113:SF12">
    <property type="entry name" value="RAN GTPASE-ACTIVATING PROTEIN 1"/>
    <property type="match status" value="1"/>
</dbReference>
<dbReference type="GO" id="GO:0031267">
    <property type="term" value="F:small GTPase binding"/>
    <property type="evidence" value="ECO:0007669"/>
    <property type="project" value="TreeGrafter"/>
</dbReference>
<evidence type="ECO:0000313" key="4">
    <source>
        <dbReference type="EMBL" id="EQC42331.1"/>
    </source>
</evidence>
<dbReference type="Pfam" id="PF13516">
    <property type="entry name" value="LRR_6"/>
    <property type="match status" value="2"/>
</dbReference>
<dbReference type="GO" id="GO:0005634">
    <property type="term" value="C:nucleus"/>
    <property type="evidence" value="ECO:0007669"/>
    <property type="project" value="TreeGrafter"/>
</dbReference>
<dbReference type="GeneID" id="19940797"/>
<dbReference type="eggNOG" id="KOG4308">
    <property type="taxonomic scope" value="Eukaryota"/>
</dbReference>
<dbReference type="PANTHER" id="PTHR24113">
    <property type="entry name" value="RAN GTPASE-ACTIVATING PROTEIN 1"/>
    <property type="match status" value="1"/>
</dbReference>